<keyword evidence="1 5" id="KW-0479">Metal-binding</keyword>
<dbReference type="Gene3D" id="4.10.1000.10">
    <property type="entry name" value="Zinc finger, CCCH-type"/>
    <property type="match status" value="2"/>
</dbReference>
<reference evidence="8 9" key="2">
    <citation type="submission" date="2018-10" db="EMBL/GenBank/DDBJ databases">
        <authorList>
            <consortium name="Pathogen Informatics"/>
        </authorList>
    </citation>
    <scope>NUCLEOTIDE SEQUENCE [LARGE SCALE GENOMIC DNA]</scope>
</reference>
<proteinExistence type="predicted"/>
<evidence type="ECO:0000259" key="7">
    <source>
        <dbReference type="PROSITE" id="PS50103"/>
    </source>
</evidence>
<evidence type="ECO:0000256" key="3">
    <source>
        <dbReference type="ARBA" id="ARBA00022771"/>
    </source>
</evidence>
<keyword evidence="3 5" id="KW-0863">Zinc-finger</keyword>
<organism evidence="10">
    <name type="scientific">Enterobius vermicularis</name>
    <name type="common">Human pinworm</name>
    <dbReference type="NCBI Taxonomy" id="51028"/>
    <lineage>
        <taxon>Eukaryota</taxon>
        <taxon>Metazoa</taxon>
        <taxon>Ecdysozoa</taxon>
        <taxon>Nematoda</taxon>
        <taxon>Chromadorea</taxon>
        <taxon>Rhabditida</taxon>
        <taxon>Spirurina</taxon>
        <taxon>Oxyuridomorpha</taxon>
        <taxon>Oxyuroidea</taxon>
        <taxon>Oxyuridae</taxon>
        <taxon>Enterobius</taxon>
    </lineage>
</organism>
<evidence type="ECO:0000256" key="4">
    <source>
        <dbReference type="ARBA" id="ARBA00022833"/>
    </source>
</evidence>
<dbReference type="EMBL" id="UXUI01008226">
    <property type="protein sequence ID" value="VDD90900.1"/>
    <property type="molecule type" value="Genomic_DNA"/>
</dbReference>
<reference evidence="10" key="1">
    <citation type="submission" date="2017-02" db="UniProtKB">
        <authorList>
            <consortium name="WormBaseParasite"/>
        </authorList>
    </citation>
    <scope>IDENTIFICATION</scope>
</reference>
<keyword evidence="2" id="KW-0677">Repeat</keyword>
<dbReference type="InterPro" id="IPR036855">
    <property type="entry name" value="Znf_CCCH_sf"/>
</dbReference>
<evidence type="ECO:0000313" key="9">
    <source>
        <dbReference type="Proteomes" id="UP000274131"/>
    </source>
</evidence>
<sequence length="292" mass="31731">MTSVSRYGQGGRQAYGLVSNLSTKSPGSASTNPAQGNQTQNPASNVQQKNPKLYKTELCRSWMDHGRCNYGERCQYAHGEHEKRSIPRHPKYKTAYCQSYHQSGYCPYGPRCHFIHNEDSSALSRNAVPVNHPYLLQTNSNSLLLSLGNTLHYSCGSAGESPVPSSAGSGSESPLGSSSPSLDLDDSMNVASLNNWNVFTDNSLNVKRSHFEWPSVAMGDNGIALNQKVPLQAGTSLCSQPAYDLNSTALLINDLLSWNFDEKTIGKASSEPTVSSVRLPVFAQFSNPHTTP</sequence>
<dbReference type="Pfam" id="PF00642">
    <property type="entry name" value="zf-CCCH"/>
    <property type="match status" value="2"/>
</dbReference>
<evidence type="ECO:0000256" key="6">
    <source>
        <dbReference type="SAM" id="MobiDB-lite"/>
    </source>
</evidence>
<dbReference type="OrthoDB" id="410307at2759"/>
<keyword evidence="9" id="KW-1185">Reference proteome</keyword>
<dbReference type="WBParaSite" id="EVEC_0000604001-mRNA-1">
    <property type="protein sequence ID" value="EVEC_0000604001-mRNA-1"/>
    <property type="gene ID" value="EVEC_0000604001"/>
</dbReference>
<feature type="zinc finger region" description="C3H1-type" evidence="5">
    <location>
        <begin position="53"/>
        <end position="81"/>
    </location>
</feature>
<evidence type="ECO:0000313" key="10">
    <source>
        <dbReference type="WBParaSite" id="EVEC_0000604001-mRNA-1"/>
    </source>
</evidence>
<evidence type="ECO:0000256" key="5">
    <source>
        <dbReference type="PROSITE-ProRule" id="PRU00723"/>
    </source>
</evidence>
<dbReference type="GO" id="GO:0005829">
    <property type="term" value="C:cytosol"/>
    <property type="evidence" value="ECO:0007669"/>
    <property type="project" value="TreeGrafter"/>
</dbReference>
<accession>A0A0N4V6Z0</accession>
<gene>
    <name evidence="8" type="ORF">EVEC_LOCUS5651</name>
</gene>
<feature type="region of interest" description="Disordered" evidence="6">
    <location>
        <begin position="18"/>
        <end position="50"/>
    </location>
</feature>
<feature type="zinc finger region" description="C3H1-type" evidence="5">
    <location>
        <begin position="91"/>
        <end position="119"/>
    </location>
</feature>
<dbReference type="SUPFAM" id="SSF90229">
    <property type="entry name" value="CCCH zinc finger"/>
    <property type="match status" value="2"/>
</dbReference>
<feature type="region of interest" description="Disordered" evidence="6">
    <location>
        <begin position="162"/>
        <end position="181"/>
    </location>
</feature>
<dbReference type="InterPro" id="IPR045877">
    <property type="entry name" value="ZFP36-like"/>
</dbReference>
<evidence type="ECO:0000256" key="1">
    <source>
        <dbReference type="ARBA" id="ARBA00022723"/>
    </source>
</evidence>
<dbReference type="GO" id="GO:0008270">
    <property type="term" value="F:zinc ion binding"/>
    <property type="evidence" value="ECO:0007669"/>
    <property type="project" value="UniProtKB-KW"/>
</dbReference>
<dbReference type="AlphaFoldDB" id="A0A0N4V6Z0"/>
<dbReference type="SMART" id="SM00356">
    <property type="entry name" value="ZnF_C3H1"/>
    <property type="match status" value="2"/>
</dbReference>
<protein>
    <submittedName>
        <fullName evidence="10">C3H1-type domain-containing protein</fullName>
    </submittedName>
</protein>
<dbReference type="PANTHER" id="PTHR12547">
    <property type="entry name" value="CCCH ZINC FINGER/TIS11-RELATED"/>
    <property type="match status" value="1"/>
</dbReference>
<feature type="domain" description="C3H1-type" evidence="7">
    <location>
        <begin position="91"/>
        <end position="119"/>
    </location>
</feature>
<dbReference type="Proteomes" id="UP000274131">
    <property type="component" value="Unassembled WGS sequence"/>
</dbReference>
<dbReference type="PANTHER" id="PTHR12547:SF185">
    <property type="entry name" value="C3H1-TYPE DOMAIN-CONTAINING PROTEIN"/>
    <property type="match status" value="1"/>
</dbReference>
<feature type="compositionally biased region" description="Polar residues" evidence="6">
    <location>
        <begin position="19"/>
        <end position="50"/>
    </location>
</feature>
<evidence type="ECO:0000256" key="2">
    <source>
        <dbReference type="ARBA" id="ARBA00022737"/>
    </source>
</evidence>
<name>A0A0N4V6Z0_ENTVE</name>
<dbReference type="FunFam" id="4.10.1000.10:FF:000001">
    <property type="entry name" value="zinc finger CCCH domain-containing protein 15-like"/>
    <property type="match status" value="1"/>
</dbReference>
<dbReference type="GO" id="GO:0003730">
    <property type="term" value="F:mRNA 3'-UTR binding"/>
    <property type="evidence" value="ECO:0007669"/>
    <property type="project" value="TreeGrafter"/>
</dbReference>
<dbReference type="STRING" id="51028.A0A0N4V6Z0"/>
<dbReference type="PROSITE" id="PS50103">
    <property type="entry name" value="ZF_C3H1"/>
    <property type="match status" value="2"/>
</dbReference>
<dbReference type="GO" id="GO:0043186">
    <property type="term" value="C:P granule"/>
    <property type="evidence" value="ECO:0007669"/>
    <property type="project" value="UniProtKB-ARBA"/>
</dbReference>
<dbReference type="InterPro" id="IPR000571">
    <property type="entry name" value="Znf_CCCH"/>
</dbReference>
<dbReference type="FunFam" id="4.10.1000.10:FF:000002">
    <property type="entry name" value="Zinc finger protein 36, C3H1 type-like 1"/>
    <property type="match status" value="1"/>
</dbReference>
<evidence type="ECO:0000313" key="8">
    <source>
        <dbReference type="EMBL" id="VDD90900.1"/>
    </source>
</evidence>
<feature type="domain" description="C3H1-type" evidence="7">
    <location>
        <begin position="53"/>
        <end position="81"/>
    </location>
</feature>
<keyword evidence="4 5" id="KW-0862">Zinc</keyword>